<evidence type="ECO:0000256" key="6">
    <source>
        <dbReference type="ARBA" id="ARBA00022842"/>
    </source>
</evidence>
<accession>A0ABY8S4E6</accession>
<keyword evidence="2" id="KW-1277">Toxin-antitoxin system</keyword>
<evidence type="ECO:0000256" key="5">
    <source>
        <dbReference type="ARBA" id="ARBA00022801"/>
    </source>
</evidence>
<evidence type="ECO:0000256" key="4">
    <source>
        <dbReference type="ARBA" id="ARBA00022723"/>
    </source>
</evidence>
<reference evidence="9 10" key="1">
    <citation type="submission" date="2023-05" db="EMBL/GenBank/DDBJ databases">
        <title>The complete genome of Acinetobacter sp. nov KCTC 92772.</title>
        <authorList>
            <person name="Zhou G."/>
        </authorList>
    </citation>
    <scope>NUCLEOTIDE SEQUENCE [LARGE SCALE GENOMIC DNA]</scope>
    <source>
        <strain evidence="9 10">KCTC 92772</strain>
    </source>
</reference>
<dbReference type="InterPro" id="IPR029060">
    <property type="entry name" value="PIN-like_dom_sf"/>
</dbReference>
<dbReference type="Pfam" id="PF01850">
    <property type="entry name" value="PIN"/>
    <property type="match status" value="1"/>
</dbReference>
<dbReference type="PANTHER" id="PTHR33653">
    <property type="entry name" value="RIBONUCLEASE VAPC2"/>
    <property type="match status" value="1"/>
</dbReference>
<dbReference type="SUPFAM" id="SSF88723">
    <property type="entry name" value="PIN domain-like"/>
    <property type="match status" value="1"/>
</dbReference>
<dbReference type="Gene3D" id="3.40.50.1010">
    <property type="entry name" value="5'-nuclease"/>
    <property type="match status" value="1"/>
</dbReference>
<organism evidence="9 10">
    <name type="scientific">Acinetobacter corruptisaponis</name>
    <dbReference type="NCBI Taxonomy" id="3045147"/>
    <lineage>
        <taxon>Bacteria</taxon>
        <taxon>Pseudomonadati</taxon>
        <taxon>Pseudomonadota</taxon>
        <taxon>Gammaproteobacteria</taxon>
        <taxon>Moraxellales</taxon>
        <taxon>Moraxellaceae</taxon>
        <taxon>Acinetobacter</taxon>
    </lineage>
</organism>
<dbReference type="InterPro" id="IPR002716">
    <property type="entry name" value="PIN_dom"/>
</dbReference>
<evidence type="ECO:0000256" key="3">
    <source>
        <dbReference type="ARBA" id="ARBA00022722"/>
    </source>
</evidence>
<protein>
    <submittedName>
        <fullName evidence="9">Type II toxin-antitoxin system VapC family toxin</fullName>
    </submittedName>
</protein>
<comment type="similarity">
    <text evidence="7">Belongs to the PINc/VapC protein family.</text>
</comment>
<gene>
    <name evidence="9" type="ORF">QLH32_02035</name>
</gene>
<dbReference type="InterPro" id="IPR050556">
    <property type="entry name" value="Type_II_TA_system_RNase"/>
</dbReference>
<evidence type="ECO:0000256" key="2">
    <source>
        <dbReference type="ARBA" id="ARBA00022649"/>
    </source>
</evidence>
<sequence>MYLLDTNIISEMRRLPKGKADAGLTTWAKSVNTHVFYTCTVVMMELERGVLGLERKDPIQGQILRIWFENTVKSAFQQRILTIDNETARLCANLHVPDKAAENDAWIAAIAIQHNLILVTRNTADFQDMGIRLLNPFTQNH</sequence>
<evidence type="ECO:0000313" key="10">
    <source>
        <dbReference type="Proteomes" id="UP001229836"/>
    </source>
</evidence>
<name>A0ABY8S4E6_9GAMM</name>
<dbReference type="Proteomes" id="UP001229836">
    <property type="component" value="Chromosome"/>
</dbReference>
<keyword evidence="10" id="KW-1185">Reference proteome</keyword>
<dbReference type="EMBL" id="CP125669">
    <property type="protein sequence ID" value="WHP06271.1"/>
    <property type="molecule type" value="Genomic_DNA"/>
</dbReference>
<keyword evidence="4" id="KW-0479">Metal-binding</keyword>
<proteinExistence type="inferred from homology"/>
<dbReference type="PANTHER" id="PTHR33653:SF1">
    <property type="entry name" value="RIBONUCLEASE VAPC2"/>
    <property type="match status" value="1"/>
</dbReference>
<dbReference type="CDD" id="cd18746">
    <property type="entry name" value="PIN_VapC4-5_FitB-like"/>
    <property type="match status" value="1"/>
</dbReference>
<comment type="cofactor">
    <cofactor evidence="1">
        <name>Mg(2+)</name>
        <dbReference type="ChEBI" id="CHEBI:18420"/>
    </cofactor>
</comment>
<keyword evidence="3" id="KW-0540">Nuclease</keyword>
<keyword evidence="6" id="KW-0460">Magnesium</keyword>
<evidence type="ECO:0000259" key="8">
    <source>
        <dbReference type="Pfam" id="PF01850"/>
    </source>
</evidence>
<evidence type="ECO:0000256" key="1">
    <source>
        <dbReference type="ARBA" id="ARBA00001946"/>
    </source>
</evidence>
<feature type="domain" description="PIN" evidence="8">
    <location>
        <begin position="2"/>
        <end position="129"/>
    </location>
</feature>
<evidence type="ECO:0000256" key="7">
    <source>
        <dbReference type="ARBA" id="ARBA00038093"/>
    </source>
</evidence>
<keyword evidence="5" id="KW-0378">Hydrolase</keyword>
<evidence type="ECO:0000313" key="9">
    <source>
        <dbReference type="EMBL" id="WHP06271.1"/>
    </source>
</evidence>
<dbReference type="RefSeq" id="WP_283267845.1">
    <property type="nucleotide sequence ID" value="NZ_CP125669.1"/>
</dbReference>